<dbReference type="Pfam" id="PF26588">
    <property type="entry name" value="GAIN_ADGRA3"/>
    <property type="match status" value="1"/>
</dbReference>
<evidence type="ECO:0000259" key="12">
    <source>
        <dbReference type="PROSITE" id="PS50261"/>
    </source>
</evidence>
<name>A0A6P7SR30_9MOLL</name>
<feature type="transmembrane region" description="Helical" evidence="9">
    <location>
        <begin position="955"/>
        <end position="974"/>
    </location>
</feature>
<comment type="subcellular location">
    <subcellularLocation>
        <location evidence="1">Membrane</location>
        <topology evidence="1">Multi-pass membrane protein</topology>
    </subcellularLocation>
</comment>
<evidence type="ECO:0000256" key="6">
    <source>
        <dbReference type="ARBA" id="ARBA00023136"/>
    </source>
</evidence>
<evidence type="ECO:0000256" key="4">
    <source>
        <dbReference type="ARBA" id="ARBA00022737"/>
    </source>
</evidence>
<evidence type="ECO:0000256" key="1">
    <source>
        <dbReference type="ARBA" id="ARBA00004141"/>
    </source>
</evidence>
<keyword evidence="4" id="KW-0677">Repeat</keyword>
<evidence type="ECO:0000256" key="10">
    <source>
        <dbReference type="SAM" id="SignalP"/>
    </source>
</evidence>
<feature type="compositionally biased region" description="Polar residues" evidence="8">
    <location>
        <begin position="1187"/>
        <end position="1208"/>
    </location>
</feature>
<dbReference type="PROSITE" id="PS51450">
    <property type="entry name" value="LRR"/>
    <property type="match status" value="3"/>
</dbReference>
<dbReference type="InterPro" id="IPR001611">
    <property type="entry name" value="Leu-rich_rpt"/>
</dbReference>
<dbReference type="RefSeq" id="XP_029640757.1">
    <property type="nucleotide sequence ID" value="XM_029784897.2"/>
</dbReference>
<dbReference type="RefSeq" id="XP_036361637.1">
    <property type="nucleotide sequence ID" value="XM_036505744.1"/>
</dbReference>
<keyword evidence="5 9" id="KW-1133">Transmembrane helix</keyword>
<dbReference type="InterPro" id="IPR000203">
    <property type="entry name" value="GPS"/>
</dbReference>
<dbReference type="PANTHER" id="PTHR45692:SF1">
    <property type="entry name" value="G-PROTEIN COUPLED RECEPTORS FAMILY 2 PROFILE 2 DOMAIN-CONTAINING PROTEIN"/>
    <property type="match status" value="1"/>
</dbReference>
<feature type="transmembrane region" description="Helical" evidence="9">
    <location>
        <begin position="994"/>
        <end position="1017"/>
    </location>
</feature>
<dbReference type="Gene3D" id="1.20.1070.10">
    <property type="entry name" value="Rhodopsin 7-helix transmembrane proteins"/>
    <property type="match status" value="1"/>
</dbReference>
<feature type="transmembrane region" description="Helical" evidence="9">
    <location>
        <begin position="1067"/>
        <end position="1091"/>
    </location>
</feature>
<evidence type="ECO:0000256" key="7">
    <source>
        <dbReference type="ARBA" id="ARBA00023157"/>
    </source>
</evidence>
<dbReference type="AlphaFoldDB" id="A0A6P7SR30"/>
<dbReference type="PRINTS" id="PR00249">
    <property type="entry name" value="GPCRSECRETIN"/>
</dbReference>
<feature type="domain" description="GAIN-B" evidence="11">
    <location>
        <begin position="718"/>
        <end position="910"/>
    </location>
</feature>
<dbReference type="CDD" id="cd15040">
    <property type="entry name" value="7tmB2_Adhesion"/>
    <property type="match status" value="1"/>
</dbReference>
<keyword evidence="7" id="KW-1015">Disulfide bond</keyword>
<dbReference type="GO" id="GO:0016020">
    <property type="term" value="C:membrane"/>
    <property type="evidence" value="ECO:0007669"/>
    <property type="project" value="UniProtKB-SubCell"/>
</dbReference>
<evidence type="ECO:0000256" key="9">
    <source>
        <dbReference type="SAM" id="Phobius"/>
    </source>
</evidence>
<dbReference type="Pfam" id="PF01825">
    <property type="entry name" value="GPS"/>
    <property type="match status" value="1"/>
</dbReference>
<dbReference type="PANTHER" id="PTHR45692">
    <property type="entry name" value="G_PROTEIN_RECEP_F2_4 DOMAIN-CONTAINING PROTEIN"/>
    <property type="match status" value="1"/>
</dbReference>
<evidence type="ECO:0000259" key="11">
    <source>
        <dbReference type="PROSITE" id="PS50221"/>
    </source>
</evidence>
<dbReference type="InterPro" id="IPR003591">
    <property type="entry name" value="Leu-rich_rpt_typical-subtyp"/>
</dbReference>
<sequence>MTYNSKSRFSFDSIKIKFMLVILLILIYVDQSMTTKCYTSCTCDQFQTDMECKKPWPSSFPMNVTKLNLTYNDVSFFQLWSIRTLLNLKELSLEHNRISFIQEGAIRDLPTLNSLSLEHNTISYIEEGAIRDLPTLNSLSLEHNRISFIQEGAIRDLPTLNSLTLKYNKISYFEEAALKNLTELKNLAMKYNNITYFNEAAFKDLPKLENLYLYYNRITFISNGKFRNLNNLKSLHLYGNRLPSIPSTMFQHLPSLEKLILRNNQIRRFQDGSFLFLPNIIEIDLRDNKDLFCGCHLPAVVDYINKTYNRHVIVRSHCNMGHGPNQLNIIHPSRYPLCHDYSLFQKKLQCQTCSGLKCYNPEVTNCYDAEPFCMSRISMTGHSIKFEKSCSTYRKCIEAEKKNVFTCKTLNNGSSCVTCCTGNLCNKNDLFSFTGSFHFPLSFAINLTTYNWNRNAIEFKNTAGIRLSAEMQMELESKLAGSTKVEYCGFRQNQVMFDIYCTVLKIISEEELLSNIKTILHASKRFDILNRIQRTGTGFCCESTTSTNKETLYWPVTKIRTTVKIPCYASMATRYCNSQPTQCLSPSNCQRNSLWGEPDISECNNTDWITRKLKDMEQYDIEKQNTEDLSTQLLYVTQKSPYFKVKDINLAVNICENIASQVSNVSTNTTTNYILHSINDMIDTPEKILVEAEQSKRSAKRILDVVEAITENIQLKEEQLSASYSNLGIGVTKMENTNFNGSFYGILSDTNGKAARNMVHNSSYPDPQQENVAMMDFISLPKSLFKHVARENLSTISKVLFYSMSNDKLFRVIEKADNKTSSKINSHIIAANIPNIQIANLVDPVTISFSLLDKNATNLQCAFWDETPGQTPHWSTKGCDTSDYIPGEKVLCSCNHLTSFALLMDVYQNEETVKSVKILSAISNIGCGISFVSLILTVIVHVCFRNLWKLITSKILVNLCSSLAVTNLIFLVGMQSYVSKIIAVCKTIAALLHYFLLTTMMWMTIEAIHICLSVIVLSTTYQKYFMIRSSVLAWGLPAIIVIITLAINYTNNYIRIAEVCWLSKIPFYTALLLPIVIILAINLTIFSLVIWRLVSVQSNKKFEHKTRKVRVWGIAGLFCLLGLSWFLAFFTFGEVAEVFKYLFVIFNTLQGLFIFIFYCLYKKDTRDIICMSVRRQKEKDLQKSTKNEPSSSSVNQTKATTFEITQQN</sequence>
<dbReference type="InterPro" id="IPR032675">
    <property type="entry name" value="LRR_dom_sf"/>
</dbReference>
<organism evidence="13 14">
    <name type="scientific">Octopus sinensis</name>
    <name type="common">East Asian common octopus</name>
    <dbReference type="NCBI Taxonomy" id="2607531"/>
    <lineage>
        <taxon>Eukaryota</taxon>
        <taxon>Metazoa</taxon>
        <taxon>Spiralia</taxon>
        <taxon>Lophotrochozoa</taxon>
        <taxon>Mollusca</taxon>
        <taxon>Cephalopoda</taxon>
        <taxon>Coleoidea</taxon>
        <taxon>Octopodiformes</taxon>
        <taxon>Octopoda</taxon>
        <taxon>Incirrata</taxon>
        <taxon>Octopodidae</taxon>
        <taxon>Octopus</taxon>
    </lineage>
</organism>
<dbReference type="GO" id="GO:0007166">
    <property type="term" value="P:cell surface receptor signaling pathway"/>
    <property type="evidence" value="ECO:0007669"/>
    <property type="project" value="InterPro"/>
</dbReference>
<dbReference type="SUPFAM" id="SSF52058">
    <property type="entry name" value="L domain-like"/>
    <property type="match status" value="1"/>
</dbReference>
<dbReference type="Pfam" id="PF13855">
    <property type="entry name" value="LRR_8"/>
    <property type="match status" value="2"/>
</dbReference>
<feature type="transmembrane region" description="Helical" evidence="9">
    <location>
        <begin position="918"/>
        <end position="943"/>
    </location>
</feature>
<keyword evidence="10" id="KW-0732">Signal</keyword>
<feature type="signal peptide" evidence="10">
    <location>
        <begin position="1"/>
        <end position="34"/>
    </location>
</feature>
<feature type="transmembrane region" description="Helical" evidence="9">
    <location>
        <begin position="1138"/>
        <end position="1161"/>
    </location>
</feature>
<dbReference type="InterPro" id="IPR000832">
    <property type="entry name" value="GPCR_2_secretin-like"/>
</dbReference>
<dbReference type="Gene3D" id="3.80.10.10">
    <property type="entry name" value="Ribonuclease Inhibitor"/>
    <property type="match status" value="2"/>
</dbReference>
<feature type="domain" description="G-protein coupled receptors family 2 profile 2" evidence="12">
    <location>
        <begin position="919"/>
        <end position="1162"/>
    </location>
</feature>
<gene>
    <name evidence="14 15" type="primary">LOC115215648</name>
</gene>
<keyword evidence="3 9" id="KW-0812">Transmembrane</keyword>
<dbReference type="InterPro" id="IPR017981">
    <property type="entry name" value="GPCR_2-like_7TM"/>
</dbReference>
<keyword evidence="13" id="KW-1185">Reference proteome</keyword>
<feature type="transmembrane region" description="Helical" evidence="9">
    <location>
        <begin position="1029"/>
        <end position="1047"/>
    </location>
</feature>
<dbReference type="SMART" id="SM00303">
    <property type="entry name" value="GPS"/>
    <property type="match status" value="1"/>
</dbReference>
<dbReference type="PROSITE" id="PS50221">
    <property type="entry name" value="GAIN_B"/>
    <property type="match status" value="1"/>
</dbReference>
<dbReference type="KEGG" id="osn:115215648"/>
<dbReference type="InterPro" id="IPR057244">
    <property type="entry name" value="GAIN_B"/>
</dbReference>
<evidence type="ECO:0000256" key="3">
    <source>
        <dbReference type="ARBA" id="ARBA00022692"/>
    </source>
</evidence>
<protein>
    <submittedName>
        <fullName evidence="14 15">Adhesion G-protein coupled receptor G4-like isoform X1</fullName>
    </submittedName>
</protein>
<evidence type="ECO:0000256" key="8">
    <source>
        <dbReference type="SAM" id="MobiDB-lite"/>
    </source>
</evidence>
<evidence type="ECO:0000313" key="14">
    <source>
        <dbReference type="RefSeq" id="XP_029640757.1"/>
    </source>
</evidence>
<dbReference type="Proteomes" id="UP000515154">
    <property type="component" value="Linkage group LG9"/>
</dbReference>
<dbReference type="Pfam" id="PF00002">
    <property type="entry name" value="7tm_2"/>
    <property type="match status" value="1"/>
</dbReference>
<evidence type="ECO:0000313" key="15">
    <source>
        <dbReference type="RefSeq" id="XP_036361637.1"/>
    </source>
</evidence>
<feature type="transmembrane region" description="Helical" evidence="9">
    <location>
        <begin position="1111"/>
        <end position="1132"/>
    </location>
</feature>
<dbReference type="PROSITE" id="PS50261">
    <property type="entry name" value="G_PROTEIN_RECEP_F2_4"/>
    <property type="match status" value="1"/>
</dbReference>
<proteinExistence type="predicted"/>
<feature type="chain" id="PRO_5045019681" evidence="10">
    <location>
        <begin position="35"/>
        <end position="1208"/>
    </location>
</feature>
<keyword evidence="6 9" id="KW-0472">Membrane</keyword>
<evidence type="ECO:0000313" key="13">
    <source>
        <dbReference type="Proteomes" id="UP000515154"/>
    </source>
</evidence>
<dbReference type="InterPro" id="IPR058808">
    <property type="entry name" value="GAIN_ADGRA2/3"/>
</dbReference>
<accession>A0A6P7SR30</accession>
<evidence type="ECO:0000256" key="2">
    <source>
        <dbReference type="ARBA" id="ARBA00022614"/>
    </source>
</evidence>
<dbReference type="SMART" id="SM00365">
    <property type="entry name" value="LRR_SD22"/>
    <property type="match status" value="4"/>
</dbReference>
<feature type="region of interest" description="Disordered" evidence="8">
    <location>
        <begin position="1181"/>
        <end position="1208"/>
    </location>
</feature>
<dbReference type="SMART" id="SM00369">
    <property type="entry name" value="LRR_TYP"/>
    <property type="match status" value="8"/>
</dbReference>
<evidence type="ECO:0000256" key="5">
    <source>
        <dbReference type="ARBA" id="ARBA00022989"/>
    </source>
</evidence>
<dbReference type="GO" id="GO:0004930">
    <property type="term" value="F:G protein-coupled receptor activity"/>
    <property type="evidence" value="ECO:0007669"/>
    <property type="project" value="InterPro"/>
</dbReference>
<keyword evidence="2" id="KW-0433">Leucine-rich repeat</keyword>
<reference evidence="14 15" key="1">
    <citation type="submission" date="2025-08" db="UniProtKB">
        <authorList>
            <consortium name="RefSeq"/>
        </authorList>
    </citation>
    <scope>IDENTIFICATION</scope>
</reference>